<reference evidence="2 3" key="1">
    <citation type="submission" date="2019-05" db="EMBL/GenBank/DDBJ databases">
        <title>Another draft genome of Portunus trituberculatus and its Hox gene families provides insights of decapod evolution.</title>
        <authorList>
            <person name="Jeong J.-H."/>
            <person name="Song I."/>
            <person name="Kim S."/>
            <person name="Choi T."/>
            <person name="Kim D."/>
            <person name="Ryu S."/>
            <person name="Kim W."/>
        </authorList>
    </citation>
    <scope>NUCLEOTIDE SEQUENCE [LARGE SCALE GENOMIC DNA]</scope>
    <source>
        <tissue evidence="2">Muscle</tissue>
    </source>
</reference>
<dbReference type="PROSITE" id="PS51257">
    <property type="entry name" value="PROKAR_LIPOPROTEIN"/>
    <property type="match status" value="1"/>
</dbReference>
<proteinExistence type="predicted"/>
<dbReference type="EMBL" id="VSRR010000549">
    <property type="protein sequence ID" value="MPC16931.1"/>
    <property type="molecule type" value="Genomic_DNA"/>
</dbReference>
<organism evidence="2 3">
    <name type="scientific">Portunus trituberculatus</name>
    <name type="common">Swimming crab</name>
    <name type="synonym">Neptunus trituberculatus</name>
    <dbReference type="NCBI Taxonomy" id="210409"/>
    <lineage>
        <taxon>Eukaryota</taxon>
        <taxon>Metazoa</taxon>
        <taxon>Ecdysozoa</taxon>
        <taxon>Arthropoda</taxon>
        <taxon>Crustacea</taxon>
        <taxon>Multicrustacea</taxon>
        <taxon>Malacostraca</taxon>
        <taxon>Eumalacostraca</taxon>
        <taxon>Eucarida</taxon>
        <taxon>Decapoda</taxon>
        <taxon>Pleocyemata</taxon>
        <taxon>Brachyura</taxon>
        <taxon>Eubrachyura</taxon>
        <taxon>Portunoidea</taxon>
        <taxon>Portunidae</taxon>
        <taxon>Portuninae</taxon>
        <taxon>Portunus</taxon>
    </lineage>
</organism>
<comment type="caution">
    <text evidence="2">The sequence shown here is derived from an EMBL/GenBank/DDBJ whole genome shotgun (WGS) entry which is preliminary data.</text>
</comment>
<evidence type="ECO:0000313" key="2">
    <source>
        <dbReference type="EMBL" id="MPC16931.1"/>
    </source>
</evidence>
<evidence type="ECO:0000313" key="3">
    <source>
        <dbReference type="Proteomes" id="UP000324222"/>
    </source>
</evidence>
<keyword evidence="3" id="KW-1185">Reference proteome</keyword>
<accession>A0A5B7D6M3</accession>
<gene>
    <name evidence="2" type="ORF">E2C01_009770</name>
</gene>
<name>A0A5B7D6M3_PORTR</name>
<dbReference type="Proteomes" id="UP000324222">
    <property type="component" value="Unassembled WGS sequence"/>
</dbReference>
<protein>
    <submittedName>
        <fullName evidence="2">Uncharacterized protein</fullName>
    </submittedName>
</protein>
<sequence>MNEEKKEGIQCYSPWGVRLVGGCASAVVMILGSCQQFITVVSVLASRASSVLIRRWPLLGQTEIAGHEKQEGPTKPSQTNATV</sequence>
<dbReference type="AlphaFoldDB" id="A0A5B7D6M3"/>
<evidence type="ECO:0000256" key="1">
    <source>
        <dbReference type="SAM" id="MobiDB-lite"/>
    </source>
</evidence>
<feature type="region of interest" description="Disordered" evidence="1">
    <location>
        <begin position="64"/>
        <end position="83"/>
    </location>
</feature>